<dbReference type="HOGENOM" id="CLU_2113370_0_0_1"/>
<sequence length="115" mass="13577">MVPHLIWDAITGIYHFFRDLCTIEILVDHMKVLEGKICETICKLKKSFALGFFDFMEHLSIHLPYEAKVDGPDQYRWMYPFERFLQHLKKVKNRALVEGSICEAYIIEEISSFCS</sequence>
<gene>
    <name evidence="2" type="ORF">TCM_012806</name>
</gene>
<name>A0A061FW79_THECC</name>
<evidence type="ECO:0000313" key="3">
    <source>
        <dbReference type="Proteomes" id="UP000026915"/>
    </source>
</evidence>
<dbReference type="AlphaFoldDB" id="A0A061FW79"/>
<dbReference type="Proteomes" id="UP000026915">
    <property type="component" value="Chromosome 3"/>
</dbReference>
<evidence type="ECO:0000259" key="1">
    <source>
        <dbReference type="Pfam" id="PF13960"/>
    </source>
</evidence>
<dbReference type="eggNOG" id="ENOG502SIT0">
    <property type="taxonomic scope" value="Eukaryota"/>
</dbReference>
<dbReference type="EMBL" id="CM001881">
    <property type="protein sequence ID" value="EOY21328.1"/>
    <property type="molecule type" value="Genomic_DNA"/>
</dbReference>
<keyword evidence="3" id="KW-1185">Reference proteome</keyword>
<feature type="domain" description="DUF4218" evidence="1">
    <location>
        <begin position="20"/>
        <end position="115"/>
    </location>
</feature>
<dbReference type="Pfam" id="PF13960">
    <property type="entry name" value="DUF4218"/>
    <property type="match status" value="1"/>
</dbReference>
<protein>
    <submittedName>
        <fullName evidence="2">Transposase tnp2</fullName>
    </submittedName>
</protein>
<dbReference type="InParanoid" id="A0A061FW79"/>
<proteinExistence type="predicted"/>
<dbReference type="InterPro" id="IPR025452">
    <property type="entry name" value="DUF4218"/>
</dbReference>
<dbReference type="Gramene" id="EOY21328">
    <property type="protein sequence ID" value="EOY21328"/>
    <property type="gene ID" value="TCM_012806"/>
</dbReference>
<dbReference type="PANTHER" id="PTHR48258:SF3">
    <property type="entry name" value="FK506-BINDING PROTEIN 4-LIKE ISOFORM X1"/>
    <property type="match status" value="1"/>
</dbReference>
<dbReference type="PANTHER" id="PTHR48258">
    <property type="entry name" value="DUF4218 DOMAIN-CONTAINING PROTEIN-RELATED"/>
    <property type="match status" value="1"/>
</dbReference>
<evidence type="ECO:0000313" key="2">
    <source>
        <dbReference type="EMBL" id="EOY21328.1"/>
    </source>
</evidence>
<dbReference type="OMA" id="EGCMTER"/>
<accession>A0A061FW79</accession>
<reference evidence="2 3" key="1">
    <citation type="journal article" date="2013" name="Genome Biol.">
        <title>The genome sequence of the most widely cultivated cacao type and its use to identify candidate genes regulating pod color.</title>
        <authorList>
            <person name="Motamayor J.C."/>
            <person name="Mockaitis K."/>
            <person name="Schmutz J."/>
            <person name="Haiminen N."/>
            <person name="Iii D.L."/>
            <person name="Cornejo O."/>
            <person name="Findley S.D."/>
            <person name="Zheng P."/>
            <person name="Utro F."/>
            <person name="Royaert S."/>
            <person name="Saski C."/>
            <person name="Jenkins J."/>
            <person name="Podicheti R."/>
            <person name="Zhao M."/>
            <person name="Scheffler B.E."/>
            <person name="Stack J.C."/>
            <person name="Feltus F.A."/>
            <person name="Mustiga G.M."/>
            <person name="Amores F."/>
            <person name="Phillips W."/>
            <person name="Marelli J.P."/>
            <person name="May G.D."/>
            <person name="Shapiro H."/>
            <person name="Ma J."/>
            <person name="Bustamante C.D."/>
            <person name="Schnell R.J."/>
            <person name="Main D."/>
            <person name="Gilbert D."/>
            <person name="Parida L."/>
            <person name="Kuhn D.N."/>
        </authorList>
    </citation>
    <scope>NUCLEOTIDE SEQUENCE [LARGE SCALE GENOMIC DNA]</scope>
    <source>
        <strain evidence="3">cv. Matina 1-6</strain>
    </source>
</reference>
<organism evidence="2 3">
    <name type="scientific">Theobroma cacao</name>
    <name type="common">Cacao</name>
    <name type="synonym">Cocoa</name>
    <dbReference type="NCBI Taxonomy" id="3641"/>
    <lineage>
        <taxon>Eukaryota</taxon>
        <taxon>Viridiplantae</taxon>
        <taxon>Streptophyta</taxon>
        <taxon>Embryophyta</taxon>
        <taxon>Tracheophyta</taxon>
        <taxon>Spermatophyta</taxon>
        <taxon>Magnoliopsida</taxon>
        <taxon>eudicotyledons</taxon>
        <taxon>Gunneridae</taxon>
        <taxon>Pentapetalae</taxon>
        <taxon>rosids</taxon>
        <taxon>malvids</taxon>
        <taxon>Malvales</taxon>
        <taxon>Malvaceae</taxon>
        <taxon>Byttnerioideae</taxon>
        <taxon>Theobroma</taxon>
    </lineage>
</organism>